<keyword evidence="2 5" id="KW-0808">Transferase</keyword>
<comment type="similarity">
    <text evidence="1">Belongs to the carbohydrate kinase PfkB family.</text>
</comment>
<evidence type="ECO:0000259" key="4">
    <source>
        <dbReference type="Pfam" id="PF00294"/>
    </source>
</evidence>
<dbReference type="GO" id="GO:0004001">
    <property type="term" value="F:adenosine kinase activity"/>
    <property type="evidence" value="ECO:0007669"/>
    <property type="project" value="UniProtKB-EC"/>
</dbReference>
<dbReference type="InterPro" id="IPR002173">
    <property type="entry name" value="Carboh/pur_kinase_PfkB_CS"/>
</dbReference>
<dbReference type="EMBL" id="HE681424">
    <property type="protein sequence ID" value="CCG19797.1"/>
    <property type="molecule type" value="Genomic_DNA"/>
</dbReference>
<dbReference type="HOGENOM" id="CLU_027634_5_2_4"/>
<dbReference type="CDD" id="cd01942">
    <property type="entry name" value="ribokinase_group_A"/>
    <property type="match status" value="1"/>
</dbReference>
<organism evidence="5">
    <name type="scientific">Taylorella asinigenitalis 14/45</name>
    <dbReference type="NCBI Taxonomy" id="1091495"/>
    <lineage>
        <taxon>Bacteria</taxon>
        <taxon>Pseudomonadati</taxon>
        <taxon>Pseudomonadota</taxon>
        <taxon>Betaproteobacteria</taxon>
        <taxon>Burkholderiales</taxon>
        <taxon>Alcaligenaceae</taxon>
        <taxon>Taylorella</taxon>
    </lineage>
</organism>
<dbReference type="EC" id="2.7.1.20" evidence="5"/>
<protein>
    <submittedName>
        <fullName evidence="5">Putative adenosine kinase</fullName>
        <ecNumber evidence="5">2.7.1.20</ecNumber>
    </submittedName>
</protein>
<sequence>MGNKKPVLICGSVAFDTITKFDGHFKDHLLPENIKSLSVSFFVPTMRKEYGGCAGNIAYALNMLGGYAAPVATVGKDSDDYIERMRQLGISTQFIKQIPESFTAQCHITTDLDGNQISAFHPGAMEFSHTNAIENAFCDWAIVAPDSKAGMFEHARKLHELGVKFIFDLGQAMPLFDATELKTMIDLSDALTLNEYEASVVEQRLGMDMRDIANLLDAVVVTMGARGSRLYHDSKMHEITTFAPEAVKDPTGCGDAHRGGLLYGLSNGWSWVESASLANIMGALKIAVEGPQNYWLKKETVNSLLKSVYDIDREIK</sequence>
<dbReference type="SUPFAM" id="SSF53613">
    <property type="entry name" value="Ribokinase-like"/>
    <property type="match status" value="1"/>
</dbReference>
<evidence type="ECO:0000256" key="2">
    <source>
        <dbReference type="ARBA" id="ARBA00022679"/>
    </source>
</evidence>
<dbReference type="InterPro" id="IPR011611">
    <property type="entry name" value="PfkB_dom"/>
</dbReference>
<evidence type="ECO:0000256" key="3">
    <source>
        <dbReference type="ARBA" id="ARBA00022777"/>
    </source>
</evidence>
<reference evidence="5" key="1">
    <citation type="journal article" date="2012" name="Vet. Microbiol.">
        <title>Comparative genomic analyses of the Taylorellae.</title>
        <authorList>
            <person name="Hauser H."/>
            <person name="Richter D.C."/>
            <person name="van Tonder A."/>
            <person name="Clark L."/>
            <person name="Preston A."/>
        </authorList>
    </citation>
    <scope>NUCLEOTIDE SEQUENCE</scope>
    <source>
        <strain evidence="5">14/45</strain>
    </source>
</reference>
<dbReference type="InterPro" id="IPR002139">
    <property type="entry name" value="Ribo/fructo_kinase"/>
</dbReference>
<gene>
    <name evidence="5" type="primary">adoK</name>
    <name evidence="5" type="ORF">KUM_1009</name>
</gene>
<accession>I7J1X9</accession>
<dbReference type="AlphaFoldDB" id="I7J1X9"/>
<dbReference type="RefSeq" id="WP_015551846.1">
    <property type="nucleotide sequence ID" value="NC_021033.1"/>
</dbReference>
<proteinExistence type="inferred from homology"/>
<dbReference type="PRINTS" id="PR00990">
    <property type="entry name" value="RIBOKINASE"/>
</dbReference>
<dbReference type="KEGG" id="tat:KUM_1009"/>
<dbReference type="PANTHER" id="PTHR10584">
    <property type="entry name" value="SUGAR KINASE"/>
    <property type="match status" value="1"/>
</dbReference>
<keyword evidence="3 5" id="KW-0418">Kinase</keyword>
<name>I7J1X9_9BURK</name>
<dbReference type="Pfam" id="PF00294">
    <property type="entry name" value="PfkB"/>
    <property type="match status" value="1"/>
</dbReference>
<dbReference type="Gene3D" id="3.40.1190.20">
    <property type="match status" value="1"/>
</dbReference>
<dbReference type="PROSITE" id="PS00583">
    <property type="entry name" value="PFKB_KINASES_1"/>
    <property type="match status" value="1"/>
</dbReference>
<dbReference type="InterPro" id="IPR029056">
    <property type="entry name" value="Ribokinase-like"/>
</dbReference>
<evidence type="ECO:0000256" key="1">
    <source>
        <dbReference type="ARBA" id="ARBA00010688"/>
    </source>
</evidence>
<feature type="domain" description="Carbohydrate kinase PfkB" evidence="4">
    <location>
        <begin position="43"/>
        <end position="293"/>
    </location>
</feature>
<evidence type="ECO:0000313" key="5">
    <source>
        <dbReference type="EMBL" id="CCG19797.1"/>
    </source>
</evidence>
<dbReference type="PANTHER" id="PTHR10584:SF166">
    <property type="entry name" value="RIBOKINASE"/>
    <property type="match status" value="1"/>
</dbReference>